<name>A0A6V7W0E7_MELEN</name>
<organism evidence="2 3">
    <name type="scientific">Meloidogyne enterolobii</name>
    <name type="common">Root-knot nematode worm</name>
    <name type="synonym">Meloidogyne mayaguensis</name>
    <dbReference type="NCBI Taxonomy" id="390850"/>
    <lineage>
        <taxon>Eukaryota</taxon>
        <taxon>Metazoa</taxon>
        <taxon>Ecdysozoa</taxon>
        <taxon>Nematoda</taxon>
        <taxon>Chromadorea</taxon>
        <taxon>Rhabditida</taxon>
        <taxon>Tylenchina</taxon>
        <taxon>Tylenchomorpha</taxon>
        <taxon>Tylenchoidea</taxon>
        <taxon>Meloidogynidae</taxon>
        <taxon>Meloidogyninae</taxon>
        <taxon>Meloidogyne</taxon>
    </lineage>
</organism>
<protein>
    <recommendedName>
        <fullName evidence="1">MCM N-terminal domain-containing protein</fullName>
    </recommendedName>
</protein>
<dbReference type="InterPro" id="IPR027925">
    <property type="entry name" value="MCM_N"/>
</dbReference>
<dbReference type="Pfam" id="PF14551">
    <property type="entry name" value="MCM_N"/>
    <property type="match status" value="1"/>
</dbReference>
<evidence type="ECO:0000259" key="1">
    <source>
        <dbReference type="Pfam" id="PF14551"/>
    </source>
</evidence>
<evidence type="ECO:0000313" key="3">
    <source>
        <dbReference type="Proteomes" id="UP000580250"/>
    </source>
</evidence>
<dbReference type="Proteomes" id="UP000580250">
    <property type="component" value="Unassembled WGS sequence"/>
</dbReference>
<dbReference type="Gene3D" id="3.30.1640.10">
    <property type="entry name" value="mini-chromosome maintenance (MCM) complex, chain A, domain 1"/>
    <property type="match status" value="1"/>
</dbReference>
<feature type="domain" description="MCM N-terminal" evidence="1">
    <location>
        <begin position="18"/>
        <end position="70"/>
    </location>
</feature>
<gene>
    <name evidence="2" type="ORF">MENT_LOCUS31973</name>
</gene>
<proteinExistence type="predicted"/>
<sequence>MQQAAHKTVQDEDGRRAQTAFAKFLRSYEDSDGYKLYMEQIDELKNPGRNTLYVKFSHICAYSAVLSSTIGYSFIVSTHSSATQFVIWSSKNVTIRDRTVPYYGRIFRYLSVFRIGSTVRYSVSVVRYGIRYGKIFLKNTVRNTVPMKNIGICRYFSVFIGITVGNTVRNTVRQHFEFYRYFSVLRYGIRYGTKFRSLVTMMR</sequence>
<dbReference type="EMBL" id="CAJEWN010000356">
    <property type="protein sequence ID" value="CAD2179931.1"/>
    <property type="molecule type" value="Genomic_DNA"/>
</dbReference>
<evidence type="ECO:0000313" key="2">
    <source>
        <dbReference type="EMBL" id="CAD2179931.1"/>
    </source>
</evidence>
<comment type="caution">
    <text evidence="2">The sequence shown here is derived from an EMBL/GenBank/DDBJ whole genome shotgun (WGS) entry which is preliminary data.</text>
</comment>
<accession>A0A6V7W0E7</accession>
<dbReference type="AlphaFoldDB" id="A0A6V7W0E7"/>
<reference evidence="2 3" key="1">
    <citation type="submission" date="2020-08" db="EMBL/GenBank/DDBJ databases">
        <authorList>
            <person name="Koutsovoulos G."/>
            <person name="Danchin GJ E."/>
        </authorList>
    </citation>
    <scope>NUCLEOTIDE SEQUENCE [LARGE SCALE GENOMIC DNA]</scope>
</reference>